<dbReference type="InterPro" id="IPR002213">
    <property type="entry name" value="UDP_glucos_trans"/>
</dbReference>
<dbReference type="Pfam" id="PF00201">
    <property type="entry name" value="UDPGT"/>
    <property type="match status" value="1"/>
</dbReference>
<proteinExistence type="inferred from homology"/>
<dbReference type="EC" id="2.4.1.-" evidence="4"/>
<dbReference type="EMBL" id="OOIL02004591">
    <property type="protein sequence ID" value="VFQ92685.1"/>
    <property type="molecule type" value="Genomic_DNA"/>
</dbReference>
<reference evidence="5 6" key="1">
    <citation type="submission" date="2018-04" db="EMBL/GenBank/DDBJ databases">
        <authorList>
            <person name="Vogel A."/>
        </authorList>
    </citation>
    <scope>NUCLEOTIDE SEQUENCE [LARGE SCALE GENOMIC DNA]</scope>
</reference>
<dbReference type="InterPro" id="IPR035595">
    <property type="entry name" value="UDP_glycos_trans_CS"/>
</dbReference>
<keyword evidence="3" id="KW-0328">Glycosyltransferase</keyword>
<evidence type="ECO:0000256" key="1">
    <source>
        <dbReference type="ARBA" id="ARBA00009995"/>
    </source>
</evidence>
<keyword evidence="6" id="KW-1185">Reference proteome</keyword>
<evidence type="ECO:0000256" key="4">
    <source>
        <dbReference type="RuleBase" id="RU362057"/>
    </source>
</evidence>
<accession>A0A484MUQ8</accession>
<dbReference type="PROSITE" id="PS00375">
    <property type="entry name" value="UDPGT"/>
    <property type="match status" value="1"/>
</dbReference>
<dbReference type="FunFam" id="3.40.50.2000:FF:000056">
    <property type="entry name" value="Glycosyltransferase"/>
    <property type="match status" value="1"/>
</dbReference>
<evidence type="ECO:0000313" key="5">
    <source>
        <dbReference type="EMBL" id="VFQ92685.1"/>
    </source>
</evidence>
<gene>
    <name evidence="5" type="ORF">CCAM_LOCUS34461</name>
</gene>
<evidence type="ECO:0000256" key="3">
    <source>
        <dbReference type="RuleBase" id="RU003718"/>
    </source>
</evidence>
<dbReference type="GO" id="GO:0035251">
    <property type="term" value="F:UDP-glucosyltransferase activity"/>
    <property type="evidence" value="ECO:0007669"/>
    <property type="project" value="InterPro"/>
</dbReference>
<dbReference type="SUPFAM" id="SSF53756">
    <property type="entry name" value="UDP-Glycosyltransferase/glycogen phosphorylase"/>
    <property type="match status" value="1"/>
</dbReference>
<dbReference type="AlphaFoldDB" id="A0A484MUQ8"/>
<dbReference type="Gene3D" id="3.40.50.2000">
    <property type="entry name" value="Glycogen Phosphorylase B"/>
    <property type="match status" value="2"/>
</dbReference>
<dbReference type="InterPro" id="IPR050481">
    <property type="entry name" value="UDP-glycosyltransf_plant"/>
</dbReference>
<dbReference type="Proteomes" id="UP000595140">
    <property type="component" value="Unassembled WGS sequence"/>
</dbReference>
<comment type="similarity">
    <text evidence="1 3">Belongs to the UDP-glycosyltransferase family.</text>
</comment>
<protein>
    <recommendedName>
        <fullName evidence="4">Glycosyltransferase</fullName>
        <ecNumber evidence="4">2.4.1.-</ecNumber>
    </recommendedName>
</protein>
<dbReference type="CDD" id="cd03784">
    <property type="entry name" value="GT1_Gtf-like"/>
    <property type="match status" value="1"/>
</dbReference>
<dbReference type="PANTHER" id="PTHR48048:SF83">
    <property type="entry name" value="GLYCOSYLTRANSFERASE"/>
    <property type="match status" value="1"/>
</dbReference>
<keyword evidence="2 3" id="KW-0808">Transferase</keyword>
<sequence>MKKTELVIIPAPLVGHIVSIVELAKLLLDRDHRLSITVLVINHPVDPAANTAVDAVLAADPRIRHSRLPETVPPPPPEVLHKSPENFISTYIKSHTSLVRDAIVEDVLPSASGDSLLAGIVFDFFCSSMVDVAKELGVPSYLFFTSGAALLGLNLYFPAREKEYTLSDPDTVVSTFACPIPARVLPMFAFVEEGFKSFAEHGRKFAECDGMIVNTFEELEPHAIKALSSDPDLPPVYAVGPMLSPQKHHAGKEEILDWLSQQPPSSVVFLCFGSQGGFEAPQICQIAAALERSGHRFLWSIRRPISIDTHAPAGEVPDFDEILPEGFAERTRGRGKVCGWAPQLEVLAHGATAAFVSHCGWNSVLESAYHGVPIVTWPIYAEQQPNAFQVAKELGLAVELTLDYRRSEAAERLILAEDIEKVIRSVMDAENPVKKRAKEIGEIGRKALMDGGSSSISLDRLIKDIINNSIKITLSH</sequence>
<organism evidence="5 6">
    <name type="scientific">Cuscuta campestris</name>
    <dbReference type="NCBI Taxonomy" id="132261"/>
    <lineage>
        <taxon>Eukaryota</taxon>
        <taxon>Viridiplantae</taxon>
        <taxon>Streptophyta</taxon>
        <taxon>Embryophyta</taxon>
        <taxon>Tracheophyta</taxon>
        <taxon>Spermatophyta</taxon>
        <taxon>Magnoliopsida</taxon>
        <taxon>eudicotyledons</taxon>
        <taxon>Gunneridae</taxon>
        <taxon>Pentapetalae</taxon>
        <taxon>asterids</taxon>
        <taxon>lamiids</taxon>
        <taxon>Solanales</taxon>
        <taxon>Convolvulaceae</taxon>
        <taxon>Cuscuteae</taxon>
        <taxon>Cuscuta</taxon>
        <taxon>Cuscuta subgen. Grammica</taxon>
        <taxon>Cuscuta sect. Cleistogrammica</taxon>
    </lineage>
</organism>
<evidence type="ECO:0000256" key="2">
    <source>
        <dbReference type="ARBA" id="ARBA00022679"/>
    </source>
</evidence>
<evidence type="ECO:0000313" key="6">
    <source>
        <dbReference type="Proteomes" id="UP000595140"/>
    </source>
</evidence>
<dbReference type="OrthoDB" id="5835829at2759"/>
<dbReference type="PANTHER" id="PTHR48048">
    <property type="entry name" value="GLYCOSYLTRANSFERASE"/>
    <property type="match status" value="1"/>
</dbReference>
<name>A0A484MUQ8_9ASTE</name>